<dbReference type="AlphaFoldDB" id="A0AAP0GPJ3"/>
<evidence type="ECO:0000256" key="2">
    <source>
        <dbReference type="ARBA" id="ARBA00022801"/>
    </source>
</evidence>
<comment type="similarity">
    <text evidence="1 4">Belongs to the glycosyl hydrolase 1 family.</text>
</comment>
<dbReference type="PROSITE" id="PS00653">
    <property type="entry name" value="GLYCOSYL_HYDROL_F1_2"/>
    <property type="match status" value="1"/>
</dbReference>
<dbReference type="PRINTS" id="PR00131">
    <property type="entry name" value="GLHYDRLASE1"/>
</dbReference>
<dbReference type="Gene3D" id="3.20.20.80">
    <property type="entry name" value="Glycosidases"/>
    <property type="match status" value="1"/>
</dbReference>
<gene>
    <name evidence="6" type="ORF">SSX86_024336</name>
</gene>
<evidence type="ECO:0000256" key="4">
    <source>
        <dbReference type="RuleBase" id="RU003690"/>
    </source>
</evidence>
<dbReference type="InterPro" id="IPR001360">
    <property type="entry name" value="Glyco_hydro_1"/>
</dbReference>
<dbReference type="Proteomes" id="UP001408789">
    <property type="component" value="Unassembled WGS sequence"/>
</dbReference>
<dbReference type="EMBL" id="JBCNJP010000024">
    <property type="protein sequence ID" value="KAK9056971.1"/>
    <property type="molecule type" value="Genomic_DNA"/>
</dbReference>
<sequence length="534" mass="60997">MRLNSVPIYLLFVIFTCFTILEASNNGHGARFSQDPIKRSDFPPGFLFGAATSAYQIEGAYLEDGKSLSNWDVFCHSKGCGENGANGDVADDHYHMFMFYIQEDIEMMHSLGIKAYRFSISWARILPRGRFGEVNPLGVMFYNKVIDNLIIKGIEPFVTIHHEDFPQELEDRYESWLDPQMQDDFVHFAETCFKSFGDRVKYWITLNEPNLVAEMAYEKGRYPPNHCSQPFGNCLAGNSDLEPLFAMHNMLLAHGKAARLYREQFQSKQGGLIGLVANCFMYEPFSDSELDRKAAERAMIFNTGWSFDPPIFGDYPQEMREYLGNELPRFSAEEKDIMKNSIDFIGINHYSAMYAKDCTNSSCLESANRAITGFVEKTGERDGVLIGDPTAMPFYVVPRGMGEIVNYVKMRYNNTPMFVTENGYSSPNVQDVQVEEILNDVKRIEFHQGYLASLAESISDGADVRGYFVWSLMDNYEWAFGYNVRFGLNYVDRETFDRIPKLSARWYQDFLKNSSLIDLAAITTPDSVHQLADT</sequence>
<reference evidence="6 7" key="1">
    <citation type="submission" date="2024-04" db="EMBL/GenBank/DDBJ databases">
        <title>The reference genome of an endangered Asteraceae, Deinandra increscens subsp. villosa, native to the Central Coast of California.</title>
        <authorList>
            <person name="Guilliams M."/>
            <person name="Hasenstab-Lehman K."/>
            <person name="Meyer R."/>
            <person name="Mcevoy S."/>
        </authorList>
    </citation>
    <scope>NUCLEOTIDE SEQUENCE [LARGE SCALE GENOMIC DNA]</scope>
    <source>
        <tissue evidence="6">Leaf</tissue>
    </source>
</reference>
<keyword evidence="2" id="KW-0378">Hydrolase</keyword>
<organism evidence="6 7">
    <name type="scientific">Deinandra increscens subsp. villosa</name>
    <dbReference type="NCBI Taxonomy" id="3103831"/>
    <lineage>
        <taxon>Eukaryota</taxon>
        <taxon>Viridiplantae</taxon>
        <taxon>Streptophyta</taxon>
        <taxon>Embryophyta</taxon>
        <taxon>Tracheophyta</taxon>
        <taxon>Spermatophyta</taxon>
        <taxon>Magnoliopsida</taxon>
        <taxon>eudicotyledons</taxon>
        <taxon>Gunneridae</taxon>
        <taxon>Pentapetalae</taxon>
        <taxon>asterids</taxon>
        <taxon>campanulids</taxon>
        <taxon>Asterales</taxon>
        <taxon>Asteraceae</taxon>
        <taxon>Asteroideae</taxon>
        <taxon>Heliantheae alliance</taxon>
        <taxon>Madieae</taxon>
        <taxon>Madiinae</taxon>
        <taxon>Deinandra</taxon>
    </lineage>
</organism>
<proteinExistence type="inferred from homology"/>
<keyword evidence="7" id="KW-1185">Reference proteome</keyword>
<evidence type="ECO:0000256" key="5">
    <source>
        <dbReference type="SAM" id="SignalP"/>
    </source>
</evidence>
<dbReference type="InterPro" id="IPR033132">
    <property type="entry name" value="GH_1_N_CS"/>
</dbReference>
<dbReference type="FunFam" id="3.20.20.80:FF:000020">
    <property type="entry name" value="Beta-glucosidase 12"/>
    <property type="match status" value="1"/>
</dbReference>
<protein>
    <submittedName>
        <fullName evidence="6">Uncharacterized protein</fullName>
    </submittedName>
</protein>
<feature type="chain" id="PRO_5042907985" evidence="5">
    <location>
        <begin position="24"/>
        <end position="534"/>
    </location>
</feature>
<dbReference type="InterPro" id="IPR017853">
    <property type="entry name" value="GH"/>
</dbReference>
<evidence type="ECO:0000256" key="3">
    <source>
        <dbReference type="ARBA" id="ARBA00023295"/>
    </source>
</evidence>
<name>A0AAP0GPJ3_9ASTR</name>
<accession>A0AAP0GPJ3</accession>
<dbReference type="PANTHER" id="PTHR10353">
    <property type="entry name" value="GLYCOSYL HYDROLASE"/>
    <property type="match status" value="1"/>
</dbReference>
<dbReference type="Pfam" id="PF00232">
    <property type="entry name" value="Glyco_hydro_1"/>
    <property type="match status" value="1"/>
</dbReference>
<keyword evidence="5" id="KW-0732">Signal</keyword>
<dbReference type="SUPFAM" id="SSF51445">
    <property type="entry name" value="(Trans)glycosidases"/>
    <property type="match status" value="1"/>
</dbReference>
<keyword evidence="3" id="KW-0326">Glycosidase</keyword>
<dbReference type="GO" id="GO:0008422">
    <property type="term" value="F:beta-glucosidase activity"/>
    <property type="evidence" value="ECO:0007669"/>
    <property type="project" value="TreeGrafter"/>
</dbReference>
<dbReference type="PANTHER" id="PTHR10353:SF175">
    <property type="entry name" value="BETA-GLUCOSIDASE 18-LIKE ISOFORM X1"/>
    <property type="match status" value="1"/>
</dbReference>
<dbReference type="GO" id="GO:0005975">
    <property type="term" value="P:carbohydrate metabolic process"/>
    <property type="evidence" value="ECO:0007669"/>
    <property type="project" value="InterPro"/>
</dbReference>
<feature type="signal peptide" evidence="5">
    <location>
        <begin position="1"/>
        <end position="23"/>
    </location>
</feature>
<comment type="caution">
    <text evidence="6">The sequence shown here is derived from an EMBL/GenBank/DDBJ whole genome shotgun (WGS) entry which is preliminary data.</text>
</comment>
<evidence type="ECO:0000313" key="7">
    <source>
        <dbReference type="Proteomes" id="UP001408789"/>
    </source>
</evidence>
<evidence type="ECO:0000313" key="6">
    <source>
        <dbReference type="EMBL" id="KAK9056971.1"/>
    </source>
</evidence>
<evidence type="ECO:0000256" key="1">
    <source>
        <dbReference type="ARBA" id="ARBA00010838"/>
    </source>
</evidence>